<evidence type="ECO:0000259" key="2">
    <source>
        <dbReference type="Pfam" id="PF14392"/>
    </source>
</evidence>
<reference evidence="4" key="2">
    <citation type="submission" date="2025-08" db="UniProtKB">
        <authorList>
            <consortium name="RefSeq"/>
        </authorList>
    </citation>
    <scope>IDENTIFICATION</scope>
    <source>
        <tissue evidence="4">Leaf</tissue>
    </source>
</reference>
<dbReference type="Proteomes" id="UP000694864">
    <property type="component" value="Chromosome 14"/>
</dbReference>
<dbReference type="Pfam" id="PF14392">
    <property type="entry name" value="zf-CCHC_4"/>
    <property type="match status" value="1"/>
</dbReference>
<dbReference type="PANTHER" id="PTHR31286:SF178">
    <property type="entry name" value="DUF4283 DOMAIN-CONTAINING PROTEIN"/>
    <property type="match status" value="1"/>
</dbReference>
<dbReference type="PANTHER" id="PTHR31286">
    <property type="entry name" value="GLYCINE-RICH CELL WALL STRUCTURAL PROTEIN 1.8-LIKE"/>
    <property type="match status" value="1"/>
</dbReference>
<reference evidence="3" key="1">
    <citation type="journal article" date="2014" name="Nat. Commun.">
        <title>The emerging biofuel crop Camelina sativa retains a highly undifferentiated hexaploid genome structure.</title>
        <authorList>
            <person name="Kagale S."/>
            <person name="Koh C."/>
            <person name="Nixon J."/>
            <person name="Bollina V."/>
            <person name="Clarke W.E."/>
            <person name="Tuteja R."/>
            <person name="Spillane C."/>
            <person name="Robinson S.J."/>
            <person name="Links M.G."/>
            <person name="Clarke C."/>
            <person name="Higgins E.E."/>
            <person name="Huebert T."/>
            <person name="Sharpe A.G."/>
            <person name="Parkin I.A."/>
        </authorList>
    </citation>
    <scope>NUCLEOTIDE SEQUENCE [LARGE SCALE GENOMIC DNA]</scope>
    <source>
        <strain evidence="3">cv. DH55</strain>
    </source>
</reference>
<protein>
    <submittedName>
        <fullName evidence="4">Uncharacterized protein LOC109128838</fullName>
    </submittedName>
</protein>
<keyword evidence="3" id="KW-1185">Reference proteome</keyword>
<evidence type="ECO:0000313" key="4">
    <source>
        <dbReference type="RefSeq" id="XP_019091491.1"/>
    </source>
</evidence>
<feature type="domain" description="Zinc knuckle CX2CX4HX4C" evidence="2">
    <location>
        <begin position="211"/>
        <end position="254"/>
    </location>
</feature>
<evidence type="ECO:0000259" key="1">
    <source>
        <dbReference type="Pfam" id="PF14111"/>
    </source>
</evidence>
<gene>
    <name evidence="4" type="primary">LOC109128838</name>
</gene>
<sequence length="276" mass="31456">MEMGSFDISVFLSFVSRLFSRVVLCLVLCFFLKDVQFVFAFQWFPMDQLLLNKGKALLVRTETVKIANSVLVQRIQQFSLTLIGRLMNPAIQRMDSLVVNLPMIWKIEDKVVGADLGQGLFQFNFDADEDLQSVLQNGPYHFDGWMISLVKWEPIISSTYPSAINFWVKVTGIPMHLWEVATLRAIGRKVGTICEIYEESGRFCVSVNGFNPLLFKLVVPFDTGDEIIVSLEYEKLMGFCEHCFRLTHEMKGCPELLKGSGDQVMENQSDKRGGLR</sequence>
<evidence type="ECO:0000313" key="3">
    <source>
        <dbReference type="Proteomes" id="UP000694864"/>
    </source>
</evidence>
<dbReference type="InterPro" id="IPR040256">
    <property type="entry name" value="At4g02000-like"/>
</dbReference>
<dbReference type="Pfam" id="PF14111">
    <property type="entry name" value="DUF4283"/>
    <property type="match status" value="1"/>
</dbReference>
<dbReference type="RefSeq" id="XP_019091491.1">
    <property type="nucleotide sequence ID" value="XM_019235946.1"/>
</dbReference>
<dbReference type="GeneID" id="109128838"/>
<accession>A0ABM1QXK3</accession>
<dbReference type="InterPro" id="IPR025558">
    <property type="entry name" value="DUF4283"/>
</dbReference>
<dbReference type="InterPro" id="IPR025836">
    <property type="entry name" value="Zn_knuckle_CX2CX4HX4C"/>
</dbReference>
<proteinExistence type="predicted"/>
<feature type="domain" description="DUF4283" evidence="1">
    <location>
        <begin position="76"/>
        <end position="155"/>
    </location>
</feature>
<name>A0ABM1QXK3_CAMSA</name>
<organism evidence="3 4">
    <name type="scientific">Camelina sativa</name>
    <name type="common">False flax</name>
    <name type="synonym">Myagrum sativum</name>
    <dbReference type="NCBI Taxonomy" id="90675"/>
    <lineage>
        <taxon>Eukaryota</taxon>
        <taxon>Viridiplantae</taxon>
        <taxon>Streptophyta</taxon>
        <taxon>Embryophyta</taxon>
        <taxon>Tracheophyta</taxon>
        <taxon>Spermatophyta</taxon>
        <taxon>Magnoliopsida</taxon>
        <taxon>eudicotyledons</taxon>
        <taxon>Gunneridae</taxon>
        <taxon>Pentapetalae</taxon>
        <taxon>rosids</taxon>
        <taxon>malvids</taxon>
        <taxon>Brassicales</taxon>
        <taxon>Brassicaceae</taxon>
        <taxon>Camelineae</taxon>
        <taxon>Camelina</taxon>
    </lineage>
</organism>